<keyword evidence="4" id="KW-0378">Hydrolase</keyword>
<sequence length="579" mass="61763">MKFARNHLRLPPERSAVRPATFQSRSTRASTGGDTPPRLADVLPAPVRVEPASGVEFILTPGTTIRTTASPDAAAVGRYLADLLRRPTGYPLPIVPAGPADAPGGISLLLTGNGQGLAGERHARDGSPAEGYRLEIGATGVVVRARTAAGLFYGVQTLRQLLPPKIEAGRRQPGPWAIPGGVISDHPRFGYRGAMLDVARHFFAVPHVLRFIDHLARYKLNHLHLHLTDDQGWRIAVDSWPRLTTVGGATEVDGGPGGYYSREEYAEIVAYAAARHITVVPEIDLPGHTNAALNAYGELAPGGEAPPEYTGTDVGFSAVDVDNERTYRFVDDVLGEVAALTPGAYLHVGGDEAFTLGSADYTRFMNRVQRIVTGHGKRVLGWHQLAVAEHSAGRVVQYWGTSTDDPVVAAAVRSGAKLVLSPGNRTYLDMKYSEATPLGKDWAGLVEVRAAYDWDPGSYLAGVPAEAVLGVEAPLWTETIRTVSDVEFMTFPRLPAIAELGWSPASTHDWADFRVRLAGQGARWSTAGITFHRSPEVPWVGAPVVPEPRPAGATASVPGTPPAAPESGPPADDQPVPIT</sequence>
<dbReference type="RefSeq" id="WP_377430406.1">
    <property type="nucleotide sequence ID" value="NZ_JBHSPR010000053.1"/>
</dbReference>
<dbReference type="SUPFAM" id="SSF55545">
    <property type="entry name" value="beta-N-acetylhexosaminidase-like domain"/>
    <property type="match status" value="1"/>
</dbReference>
<evidence type="ECO:0000259" key="7">
    <source>
        <dbReference type="Pfam" id="PF00728"/>
    </source>
</evidence>
<proteinExistence type="inferred from homology"/>
<keyword evidence="10" id="KW-1185">Reference proteome</keyword>
<feature type="domain" description="Glycoside hydrolase family 20 catalytic" evidence="7">
    <location>
        <begin position="189"/>
        <end position="354"/>
    </location>
</feature>
<organism evidence="9 10">
    <name type="scientific">Plantactinospora solaniradicis</name>
    <dbReference type="NCBI Taxonomy" id="1723736"/>
    <lineage>
        <taxon>Bacteria</taxon>
        <taxon>Bacillati</taxon>
        <taxon>Actinomycetota</taxon>
        <taxon>Actinomycetes</taxon>
        <taxon>Micromonosporales</taxon>
        <taxon>Micromonosporaceae</taxon>
        <taxon>Plantactinospora</taxon>
    </lineage>
</organism>
<dbReference type="InterPro" id="IPR015883">
    <property type="entry name" value="Glyco_hydro_20_cat"/>
</dbReference>
<dbReference type="InterPro" id="IPR029018">
    <property type="entry name" value="Hex-like_dom2"/>
</dbReference>
<evidence type="ECO:0000313" key="9">
    <source>
        <dbReference type="EMBL" id="MFC6021770.1"/>
    </source>
</evidence>
<feature type="domain" description="Beta-hexosaminidase bacterial type N-terminal" evidence="8">
    <location>
        <begin position="41"/>
        <end position="186"/>
    </location>
</feature>
<evidence type="ECO:0000256" key="6">
    <source>
        <dbReference type="SAM" id="MobiDB-lite"/>
    </source>
</evidence>
<feature type="compositionally biased region" description="Polar residues" evidence="6">
    <location>
        <begin position="21"/>
        <end position="33"/>
    </location>
</feature>
<reference evidence="10" key="1">
    <citation type="journal article" date="2019" name="Int. J. Syst. Evol. Microbiol.">
        <title>The Global Catalogue of Microorganisms (GCM) 10K type strain sequencing project: providing services to taxonomists for standard genome sequencing and annotation.</title>
        <authorList>
            <consortium name="The Broad Institute Genomics Platform"/>
            <consortium name="The Broad Institute Genome Sequencing Center for Infectious Disease"/>
            <person name="Wu L."/>
            <person name="Ma J."/>
        </authorList>
    </citation>
    <scope>NUCLEOTIDE SEQUENCE [LARGE SCALE GENOMIC DNA]</scope>
    <source>
        <strain evidence="10">ZS-35-S2</strain>
    </source>
</reference>
<dbReference type="CDD" id="cd06568">
    <property type="entry name" value="GH20_SpHex_like"/>
    <property type="match status" value="1"/>
</dbReference>
<evidence type="ECO:0000256" key="2">
    <source>
        <dbReference type="ARBA" id="ARBA00006285"/>
    </source>
</evidence>
<protein>
    <recommendedName>
        <fullName evidence="3">beta-N-acetylhexosaminidase</fullName>
        <ecNumber evidence="3">3.2.1.52</ecNumber>
    </recommendedName>
</protein>
<comment type="caution">
    <text evidence="9">The sequence shown here is derived from an EMBL/GenBank/DDBJ whole genome shotgun (WGS) entry which is preliminary data.</text>
</comment>
<feature type="domain" description="Glycoside hydrolase family 20 catalytic" evidence="7">
    <location>
        <begin position="362"/>
        <end position="504"/>
    </location>
</feature>
<name>A0ABW1KJW8_9ACTN</name>
<comment type="similarity">
    <text evidence="2">Belongs to the glycosyl hydrolase 20 family.</text>
</comment>
<dbReference type="Proteomes" id="UP001596203">
    <property type="component" value="Unassembled WGS sequence"/>
</dbReference>
<dbReference type="Pfam" id="PF02838">
    <property type="entry name" value="Glyco_hydro_20b"/>
    <property type="match status" value="1"/>
</dbReference>
<dbReference type="Gene3D" id="3.30.379.10">
    <property type="entry name" value="Chitobiase/beta-hexosaminidase domain 2-like"/>
    <property type="match status" value="1"/>
</dbReference>
<dbReference type="PRINTS" id="PR00738">
    <property type="entry name" value="GLHYDRLASE20"/>
</dbReference>
<evidence type="ECO:0000256" key="5">
    <source>
        <dbReference type="ARBA" id="ARBA00023295"/>
    </source>
</evidence>
<dbReference type="PANTHER" id="PTHR22600:SF57">
    <property type="entry name" value="BETA-N-ACETYLHEXOSAMINIDASE"/>
    <property type="match status" value="1"/>
</dbReference>
<dbReference type="EMBL" id="JBHSPR010000053">
    <property type="protein sequence ID" value="MFC6021770.1"/>
    <property type="molecule type" value="Genomic_DNA"/>
</dbReference>
<dbReference type="InterPro" id="IPR025705">
    <property type="entry name" value="Beta_hexosaminidase_sua/sub"/>
</dbReference>
<feature type="region of interest" description="Disordered" evidence="6">
    <location>
        <begin position="1"/>
        <end position="38"/>
    </location>
</feature>
<dbReference type="SUPFAM" id="SSF51445">
    <property type="entry name" value="(Trans)glycosidases"/>
    <property type="match status" value="1"/>
</dbReference>
<dbReference type="Pfam" id="PF00728">
    <property type="entry name" value="Glyco_hydro_20"/>
    <property type="match status" value="2"/>
</dbReference>
<dbReference type="Gene3D" id="3.20.20.80">
    <property type="entry name" value="Glycosidases"/>
    <property type="match status" value="1"/>
</dbReference>
<evidence type="ECO:0000256" key="3">
    <source>
        <dbReference type="ARBA" id="ARBA00012663"/>
    </source>
</evidence>
<dbReference type="EC" id="3.2.1.52" evidence="3"/>
<accession>A0ABW1KJW8</accession>
<keyword evidence="5" id="KW-0326">Glycosidase</keyword>
<dbReference type="InterPro" id="IPR015882">
    <property type="entry name" value="HEX_bac_N"/>
</dbReference>
<comment type="catalytic activity">
    <reaction evidence="1">
        <text>Hydrolysis of terminal non-reducing N-acetyl-D-hexosamine residues in N-acetyl-beta-D-hexosaminides.</text>
        <dbReference type="EC" id="3.2.1.52"/>
    </reaction>
</comment>
<feature type="region of interest" description="Disordered" evidence="6">
    <location>
        <begin position="543"/>
        <end position="579"/>
    </location>
</feature>
<dbReference type="InterPro" id="IPR017853">
    <property type="entry name" value="GH"/>
</dbReference>
<evidence type="ECO:0000256" key="4">
    <source>
        <dbReference type="ARBA" id="ARBA00022801"/>
    </source>
</evidence>
<feature type="compositionally biased region" description="Pro residues" evidence="6">
    <location>
        <begin position="559"/>
        <end position="568"/>
    </location>
</feature>
<evidence type="ECO:0000259" key="8">
    <source>
        <dbReference type="Pfam" id="PF02838"/>
    </source>
</evidence>
<evidence type="ECO:0000313" key="10">
    <source>
        <dbReference type="Proteomes" id="UP001596203"/>
    </source>
</evidence>
<evidence type="ECO:0000256" key="1">
    <source>
        <dbReference type="ARBA" id="ARBA00001231"/>
    </source>
</evidence>
<gene>
    <name evidence="9" type="ORF">ACFP2T_37100</name>
</gene>
<dbReference type="PANTHER" id="PTHR22600">
    <property type="entry name" value="BETA-HEXOSAMINIDASE"/>
    <property type="match status" value="1"/>
</dbReference>